<dbReference type="SMART" id="SM00873">
    <property type="entry name" value="B3_4"/>
    <property type="match status" value="1"/>
</dbReference>
<feature type="domain" description="B3/B4 tRNA-binding" evidence="1">
    <location>
        <begin position="63"/>
        <end position="217"/>
    </location>
</feature>
<dbReference type="InterPro" id="IPR020825">
    <property type="entry name" value="Phe-tRNA_synthase-like_B3/B4"/>
</dbReference>
<protein>
    <submittedName>
        <fullName evidence="2">B3/4 domain protein</fullName>
    </submittedName>
</protein>
<evidence type="ECO:0000313" key="2">
    <source>
        <dbReference type="EMBL" id="KRT34343.1"/>
    </source>
</evidence>
<sequence>MKITIAPEILKNYPGTHIGWLYAHVVVETRNDYVEAFKPKLPRIVQEYGLFKTEELSKHPRIANWRKIYSDMGVKPNSCRCSLEALLRRVIKGESLWNVSSVVDCYNCVSVMTLLPMGAYDVHKLRGDLTLRYGKTGEIFLPLGSNDEITVKDTHIVYADEEKICCWLWNHRDSRLCAVTQETKSALFFVDAAQESDAPEVEKALDLLSCHLEAIGCKVRAKGILNKATPQALDV</sequence>
<dbReference type="eggNOG" id="COG3382">
    <property type="taxonomic scope" value="Bacteria"/>
</dbReference>
<dbReference type="STRING" id="592015.HMPREF1705_03044"/>
<name>A0A0T5X7C6_9BACT</name>
<dbReference type="Pfam" id="PF03483">
    <property type="entry name" value="B3_4"/>
    <property type="match status" value="1"/>
</dbReference>
<dbReference type="GO" id="GO:0003723">
    <property type="term" value="F:RNA binding"/>
    <property type="evidence" value="ECO:0007669"/>
    <property type="project" value="InterPro"/>
</dbReference>
<dbReference type="Proteomes" id="UP000005273">
    <property type="component" value="Unassembled WGS sequence"/>
</dbReference>
<dbReference type="AlphaFoldDB" id="A0A0T5X7C6"/>
<reference evidence="3" key="1">
    <citation type="submission" date="2012-09" db="EMBL/GenBank/DDBJ databases">
        <authorList>
            <person name="Weinstock G."/>
            <person name="Sodergren E."/>
            <person name="Clifton S."/>
            <person name="Fulton L."/>
            <person name="Fulton B."/>
            <person name="Courtney L."/>
            <person name="Fronick C."/>
            <person name="Harrison M."/>
            <person name="Strong C."/>
            <person name="Farmer C."/>
            <person name="Delehaunty K."/>
            <person name="Markovic C."/>
            <person name="Hall O."/>
            <person name="Minx P."/>
            <person name="Tomlinson C."/>
            <person name="Mitreva M."/>
            <person name="Nelson J."/>
            <person name="Hou S."/>
            <person name="Wollam A."/>
            <person name="Pepin K.H."/>
            <person name="Johnson M."/>
            <person name="Bhonagiri V."/>
            <person name="Nash W.E."/>
            <person name="Suruliraj S."/>
            <person name="Warren W."/>
            <person name="Chinwalla A."/>
            <person name="Mardis E.R."/>
            <person name="Wilson R.K."/>
        </authorList>
    </citation>
    <scope>NUCLEOTIDE SEQUENCE [LARGE SCALE GENOMIC DNA]</scope>
    <source>
        <strain evidence="3">OS1</strain>
    </source>
</reference>
<proteinExistence type="predicted"/>
<dbReference type="GO" id="GO:0004826">
    <property type="term" value="F:phenylalanine-tRNA ligase activity"/>
    <property type="evidence" value="ECO:0007669"/>
    <property type="project" value="InterPro"/>
</dbReference>
<evidence type="ECO:0000313" key="3">
    <source>
        <dbReference type="Proteomes" id="UP000005273"/>
    </source>
</evidence>
<accession>A0A0T5X7C6</accession>
<comment type="caution">
    <text evidence="2">The sequence shown here is derived from an EMBL/GenBank/DDBJ whole genome shotgun (WGS) entry which is preliminary data.</text>
</comment>
<dbReference type="OrthoDB" id="276580at2"/>
<dbReference type="PANTHER" id="PTHR39209">
    <property type="match status" value="1"/>
</dbReference>
<gene>
    <name evidence="2" type="ORF">HMPREF1705_03044</name>
</gene>
<dbReference type="PANTHER" id="PTHR39209:SF2">
    <property type="entry name" value="CYTOPLASMIC PROTEIN"/>
    <property type="match status" value="1"/>
</dbReference>
<dbReference type="RefSeq" id="WP_057940605.1">
    <property type="nucleotide sequence ID" value="NZ_ACJX03000001.1"/>
</dbReference>
<keyword evidence="3" id="KW-1185">Reference proteome</keyword>
<dbReference type="InterPro" id="IPR005146">
    <property type="entry name" value="B3/B4_tRNA-bd"/>
</dbReference>
<dbReference type="EMBL" id="ACJX03000001">
    <property type="protein sequence ID" value="KRT34343.1"/>
    <property type="molecule type" value="Genomic_DNA"/>
</dbReference>
<evidence type="ECO:0000259" key="1">
    <source>
        <dbReference type="SMART" id="SM00873"/>
    </source>
</evidence>
<dbReference type="Gene3D" id="3.50.40.10">
    <property type="entry name" value="Phenylalanyl-trna Synthetase, Chain B, domain 3"/>
    <property type="match status" value="1"/>
</dbReference>
<dbReference type="SUPFAM" id="SSF56037">
    <property type="entry name" value="PheT/TilS domain"/>
    <property type="match status" value="1"/>
</dbReference>
<organism evidence="2 3">
    <name type="scientific">Acetomicrobium hydrogeniformans ATCC BAA-1850</name>
    <dbReference type="NCBI Taxonomy" id="592015"/>
    <lineage>
        <taxon>Bacteria</taxon>
        <taxon>Thermotogati</taxon>
        <taxon>Synergistota</taxon>
        <taxon>Synergistia</taxon>
        <taxon>Synergistales</taxon>
        <taxon>Acetomicrobiaceae</taxon>
        <taxon>Acetomicrobium</taxon>
    </lineage>
</organism>